<keyword evidence="6" id="KW-1185">Reference proteome</keyword>
<keyword evidence="1 4" id="KW-1003">Cell membrane</keyword>
<organism evidence="5 6">
    <name type="scientific">Pseudidiomarina insulisalsae</name>
    <dbReference type="NCBI Taxonomy" id="575789"/>
    <lineage>
        <taxon>Bacteria</taxon>
        <taxon>Pseudomonadati</taxon>
        <taxon>Pseudomonadota</taxon>
        <taxon>Gammaproteobacteria</taxon>
        <taxon>Alteromonadales</taxon>
        <taxon>Idiomarinaceae</taxon>
        <taxon>Pseudidiomarina</taxon>
    </lineage>
</organism>
<dbReference type="Pfam" id="PF04356">
    <property type="entry name" value="DUF489"/>
    <property type="match status" value="1"/>
</dbReference>
<protein>
    <recommendedName>
        <fullName evidence="4">High frequency lysogenization protein HflD homolog</fullName>
    </recommendedName>
</protein>
<comment type="similarity">
    <text evidence="4">Belongs to the HflD family.</text>
</comment>
<keyword evidence="2 4" id="KW-0963">Cytoplasm</keyword>
<evidence type="ECO:0000256" key="1">
    <source>
        <dbReference type="ARBA" id="ARBA00022475"/>
    </source>
</evidence>
<evidence type="ECO:0000256" key="3">
    <source>
        <dbReference type="ARBA" id="ARBA00023136"/>
    </source>
</evidence>
<comment type="subcellular location">
    <subcellularLocation>
        <location evidence="4">Cytoplasm</location>
    </subcellularLocation>
    <subcellularLocation>
        <location evidence="4">Cell membrane</location>
        <topology evidence="4">Peripheral membrane protein</topology>
        <orientation evidence="4">Cytoplasmic side</orientation>
    </subcellularLocation>
</comment>
<evidence type="ECO:0000313" key="6">
    <source>
        <dbReference type="Proteomes" id="UP000288259"/>
    </source>
</evidence>
<evidence type="ECO:0000256" key="2">
    <source>
        <dbReference type="ARBA" id="ARBA00022490"/>
    </source>
</evidence>
<dbReference type="GO" id="GO:0005886">
    <property type="term" value="C:plasma membrane"/>
    <property type="evidence" value="ECO:0007669"/>
    <property type="project" value="UniProtKB-SubCell"/>
</dbReference>
<proteinExistence type="inferred from homology"/>
<dbReference type="HAMAP" id="MF_00695">
    <property type="entry name" value="HflD_protein"/>
    <property type="match status" value="1"/>
</dbReference>
<dbReference type="AlphaFoldDB" id="A0A432YH91"/>
<reference evidence="6" key="1">
    <citation type="journal article" date="2018" name="Front. Microbiol.">
        <title>Genome-Based Analysis Reveals the Taxonomy and Diversity of the Family Idiomarinaceae.</title>
        <authorList>
            <person name="Liu Y."/>
            <person name="Lai Q."/>
            <person name="Shao Z."/>
        </authorList>
    </citation>
    <scope>NUCLEOTIDE SEQUENCE [LARGE SCALE GENOMIC DNA]</scope>
    <source>
        <strain evidence="6">CVS-6</strain>
    </source>
</reference>
<dbReference type="InterPro" id="IPR007451">
    <property type="entry name" value="HflD"/>
</dbReference>
<keyword evidence="3 4" id="KW-0472">Membrane</keyword>
<accession>A0A432YH91</accession>
<gene>
    <name evidence="4" type="primary">hflD</name>
    <name evidence="5" type="ORF">CWI71_07960</name>
</gene>
<comment type="caution">
    <text evidence="5">The sequence shown here is derived from an EMBL/GenBank/DDBJ whole genome shotgun (WGS) entry which is preliminary data.</text>
</comment>
<dbReference type="GO" id="GO:0005737">
    <property type="term" value="C:cytoplasm"/>
    <property type="evidence" value="ECO:0007669"/>
    <property type="project" value="UniProtKB-SubCell"/>
</dbReference>
<dbReference type="PANTHER" id="PTHR38100:SF1">
    <property type="entry name" value="HIGH FREQUENCY LYSOGENIZATION PROTEIN HFLD"/>
    <property type="match status" value="1"/>
</dbReference>
<sequence length="218" mass="24238">MVSNWQQPVLALAALAQACAAVKQLARHGQLSEEFNRDALLNSVLQQQPESFTAIYGGTANLQFGLKVLLAQIGATREKDVEITRYMVGALALARRLERKPQALQKLGERITQLERQQSQFMFEQGTVISGMAGAYSDFISPLGRPLQIHGKPALLQQQTIQNQIRALLLVAIRSAILWRQVGGKRRHFLFSRRRMVATALELLRNAHPSSPDSESSV</sequence>
<dbReference type="NCBIfam" id="NF001246">
    <property type="entry name" value="PRK00218.1-2"/>
    <property type="match status" value="1"/>
</dbReference>
<dbReference type="SUPFAM" id="SSF101322">
    <property type="entry name" value="YcfC-like"/>
    <property type="match status" value="1"/>
</dbReference>
<evidence type="ECO:0000256" key="4">
    <source>
        <dbReference type="HAMAP-Rule" id="MF_00695"/>
    </source>
</evidence>
<dbReference type="InterPro" id="IPR035932">
    <property type="entry name" value="HflD-like_sf"/>
</dbReference>
<dbReference type="EMBL" id="PIPY01000007">
    <property type="protein sequence ID" value="RUO60329.1"/>
    <property type="molecule type" value="Genomic_DNA"/>
</dbReference>
<dbReference type="Gene3D" id="1.10.3890.10">
    <property type="entry name" value="HflD-like"/>
    <property type="match status" value="1"/>
</dbReference>
<evidence type="ECO:0000313" key="5">
    <source>
        <dbReference type="EMBL" id="RUO60329.1"/>
    </source>
</evidence>
<dbReference type="PANTHER" id="PTHR38100">
    <property type="entry name" value="HIGH FREQUENCY LYSOGENIZATION PROTEIN HFLD"/>
    <property type="match status" value="1"/>
</dbReference>
<dbReference type="Proteomes" id="UP000288259">
    <property type="component" value="Unassembled WGS sequence"/>
</dbReference>
<name>A0A432YH91_9GAMM</name>